<gene>
    <name evidence="1" type="ORF">M413DRAFT_350996</name>
</gene>
<dbReference type="EMBL" id="KN831824">
    <property type="protein sequence ID" value="KIM35291.1"/>
    <property type="molecule type" value="Genomic_DNA"/>
</dbReference>
<dbReference type="Proteomes" id="UP000053424">
    <property type="component" value="Unassembled WGS sequence"/>
</dbReference>
<sequence length="82" mass="9334">MEVLLERQAPATSLLVSLPLGSLTVSISDYVYILQNNRSCERDIWLSLREWGLQNETELPQPVLHRVNSQIGPFPAKKNDIM</sequence>
<protein>
    <submittedName>
        <fullName evidence="1">Uncharacterized protein</fullName>
    </submittedName>
</protein>
<evidence type="ECO:0000313" key="2">
    <source>
        <dbReference type="Proteomes" id="UP000053424"/>
    </source>
</evidence>
<reference evidence="2" key="2">
    <citation type="submission" date="2015-01" db="EMBL/GenBank/DDBJ databases">
        <title>Evolutionary Origins and Diversification of the Mycorrhizal Mutualists.</title>
        <authorList>
            <consortium name="DOE Joint Genome Institute"/>
            <consortium name="Mycorrhizal Genomics Consortium"/>
            <person name="Kohler A."/>
            <person name="Kuo A."/>
            <person name="Nagy L.G."/>
            <person name="Floudas D."/>
            <person name="Copeland A."/>
            <person name="Barry K.W."/>
            <person name="Cichocki N."/>
            <person name="Veneault-Fourrey C."/>
            <person name="LaButti K."/>
            <person name="Lindquist E.A."/>
            <person name="Lipzen A."/>
            <person name="Lundell T."/>
            <person name="Morin E."/>
            <person name="Murat C."/>
            <person name="Riley R."/>
            <person name="Ohm R."/>
            <person name="Sun H."/>
            <person name="Tunlid A."/>
            <person name="Henrissat B."/>
            <person name="Grigoriev I.V."/>
            <person name="Hibbett D.S."/>
            <person name="Martin F."/>
        </authorList>
    </citation>
    <scope>NUCLEOTIDE SEQUENCE [LARGE SCALE GENOMIC DNA]</scope>
    <source>
        <strain evidence="2">h7</strain>
    </source>
</reference>
<proteinExistence type="predicted"/>
<dbReference type="HOGENOM" id="CLU_2558542_0_0_1"/>
<dbReference type="AlphaFoldDB" id="A0A0C3BV73"/>
<keyword evidence="2" id="KW-1185">Reference proteome</keyword>
<organism evidence="1 2">
    <name type="scientific">Hebeloma cylindrosporum</name>
    <dbReference type="NCBI Taxonomy" id="76867"/>
    <lineage>
        <taxon>Eukaryota</taxon>
        <taxon>Fungi</taxon>
        <taxon>Dikarya</taxon>
        <taxon>Basidiomycota</taxon>
        <taxon>Agaricomycotina</taxon>
        <taxon>Agaricomycetes</taxon>
        <taxon>Agaricomycetidae</taxon>
        <taxon>Agaricales</taxon>
        <taxon>Agaricineae</taxon>
        <taxon>Hymenogastraceae</taxon>
        <taxon>Hebeloma</taxon>
    </lineage>
</organism>
<evidence type="ECO:0000313" key="1">
    <source>
        <dbReference type="EMBL" id="KIM35291.1"/>
    </source>
</evidence>
<name>A0A0C3BV73_HEBCY</name>
<accession>A0A0C3BV73</accession>
<reference evidence="1 2" key="1">
    <citation type="submission" date="2014-04" db="EMBL/GenBank/DDBJ databases">
        <authorList>
            <consortium name="DOE Joint Genome Institute"/>
            <person name="Kuo A."/>
            <person name="Gay G."/>
            <person name="Dore J."/>
            <person name="Kohler A."/>
            <person name="Nagy L.G."/>
            <person name="Floudas D."/>
            <person name="Copeland A."/>
            <person name="Barry K.W."/>
            <person name="Cichocki N."/>
            <person name="Veneault-Fourrey C."/>
            <person name="LaButti K."/>
            <person name="Lindquist E.A."/>
            <person name="Lipzen A."/>
            <person name="Lundell T."/>
            <person name="Morin E."/>
            <person name="Murat C."/>
            <person name="Sun H."/>
            <person name="Tunlid A."/>
            <person name="Henrissat B."/>
            <person name="Grigoriev I.V."/>
            <person name="Hibbett D.S."/>
            <person name="Martin F."/>
            <person name="Nordberg H.P."/>
            <person name="Cantor M.N."/>
            <person name="Hua S.X."/>
        </authorList>
    </citation>
    <scope>NUCLEOTIDE SEQUENCE [LARGE SCALE GENOMIC DNA]</scope>
    <source>
        <strain evidence="2">h7</strain>
    </source>
</reference>